<gene>
    <name evidence="10" type="primary">czcR</name>
    <name evidence="10" type="ORF">Rhal01_01468</name>
</gene>
<dbReference type="SMART" id="SM00862">
    <property type="entry name" value="Trans_reg_C"/>
    <property type="match status" value="1"/>
</dbReference>
<dbReference type="InterPro" id="IPR036388">
    <property type="entry name" value="WH-like_DNA-bd_sf"/>
</dbReference>
<dbReference type="Gene3D" id="1.10.10.10">
    <property type="entry name" value="Winged helix-like DNA-binding domain superfamily/Winged helix DNA-binding domain"/>
    <property type="match status" value="1"/>
</dbReference>
<dbReference type="Gene3D" id="6.10.250.690">
    <property type="match status" value="1"/>
</dbReference>
<dbReference type="Pfam" id="PF00072">
    <property type="entry name" value="Response_reg"/>
    <property type="match status" value="1"/>
</dbReference>
<feature type="DNA-binding region" description="OmpR/PhoB-type" evidence="7">
    <location>
        <begin position="164"/>
        <end position="258"/>
    </location>
</feature>
<evidence type="ECO:0000313" key="10">
    <source>
        <dbReference type="EMBL" id="GAA5495293.1"/>
    </source>
</evidence>
<dbReference type="SMART" id="SM00448">
    <property type="entry name" value="REC"/>
    <property type="match status" value="1"/>
</dbReference>
<evidence type="ECO:0000256" key="5">
    <source>
        <dbReference type="ARBA" id="ARBA00023163"/>
    </source>
</evidence>
<feature type="domain" description="Response regulatory" evidence="8">
    <location>
        <begin position="39"/>
        <end position="155"/>
    </location>
</feature>
<accession>A0ABP9UXU8</accession>
<evidence type="ECO:0000256" key="1">
    <source>
        <dbReference type="ARBA" id="ARBA00022553"/>
    </source>
</evidence>
<evidence type="ECO:0000256" key="6">
    <source>
        <dbReference type="PROSITE-ProRule" id="PRU00169"/>
    </source>
</evidence>
<dbReference type="SUPFAM" id="SSF46894">
    <property type="entry name" value="C-terminal effector domain of the bipartite response regulators"/>
    <property type="match status" value="1"/>
</dbReference>
<dbReference type="PANTHER" id="PTHR48111:SF1">
    <property type="entry name" value="TWO-COMPONENT RESPONSE REGULATOR ORR33"/>
    <property type="match status" value="1"/>
</dbReference>
<proteinExistence type="predicted"/>
<dbReference type="InterPro" id="IPR001789">
    <property type="entry name" value="Sig_transdc_resp-reg_receiver"/>
</dbReference>
<dbReference type="InterPro" id="IPR016032">
    <property type="entry name" value="Sig_transdc_resp-reg_C-effctor"/>
</dbReference>
<dbReference type="EMBL" id="BAABRL010000003">
    <property type="protein sequence ID" value="GAA5495293.1"/>
    <property type="molecule type" value="Genomic_DNA"/>
</dbReference>
<reference evidence="10 11" key="1">
    <citation type="submission" date="2024-02" db="EMBL/GenBank/DDBJ databases">
        <title>Rubritalea halochordaticola NBRC 107102.</title>
        <authorList>
            <person name="Ichikawa N."/>
            <person name="Katano-Makiyama Y."/>
            <person name="Hidaka K."/>
        </authorList>
    </citation>
    <scope>NUCLEOTIDE SEQUENCE [LARGE SCALE GENOMIC DNA]</scope>
    <source>
        <strain evidence="10 11">NBRC 107102</strain>
    </source>
</reference>
<comment type="caution">
    <text evidence="10">The sequence shown here is derived from an EMBL/GenBank/DDBJ whole genome shotgun (WGS) entry which is preliminary data.</text>
</comment>
<evidence type="ECO:0000256" key="4">
    <source>
        <dbReference type="ARBA" id="ARBA00023125"/>
    </source>
</evidence>
<dbReference type="InterPro" id="IPR011006">
    <property type="entry name" value="CheY-like_superfamily"/>
</dbReference>
<sequence length="258" mass="28830">MDRTFIHGKSVTQMCGLTPKGDIFAGVEASKSSRFKSMKILVVEDNDFLRETLVEALTEEGYVVDSSADGEDGLFQATECNYDLIILDVMLPEKDGWEVLKGIRNHPSCNNVAVIMLTARDGTEDRVKGLDGGADDYLTKPFKLMELFARIRSIMRRSAGPERSSELMVGDVTVNTNTRSIFKNGVDVAATTLEYNLVEALLAKRGEVVSRNDLYMKLFSEEKEVTSNILDVYICNVRNKLGKEFIMTKRGYGYYISA</sequence>
<keyword evidence="1 6" id="KW-0597">Phosphoprotein</keyword>
<evidence type="ECO:0000259" key="8">
    <source>
        <dbReference type="PROSITE" id="PS50110"/>
    </source>
</evidence>
<organism evidence="10 11">
    <name type="scientific">Rubritalea halochordaticola</name>
    <dbReference type="NCBI Taxonomy" id="714537"/>
    <lineage>
        <taxon>Bacteria</taxon>
        <taxon>Pseudomonadati</taxon>
        <taxon>Verrucomicrobiota</taxon>
        <taxon>Verrucomicrobiia</taxon>
        <taxon>Verrucomicrobiales</taxon>
        <taxon>Rubritaleaceae</taxon>
        <taxon>Rubritalea</taxon>
    </lineage>
</organism>
<dbReference type="PROSITE" id="PS50110">
    <property type="entry name" value="RESPONSE_REGULATORY"/>
    <property type="match status" value="1"/>
</dbReference>
<evidence type="ECO:0000256" key="7">
    <source>
        <dbReference type="PROSITE-ProRule" id="PRU01091"/>
    </source>
</evidence>
<dbReference type="InterPro" id="IPR001867">
    <property type="entry name" value="OmpR/PhoB-type_DNA-bd"/>
</dbReference>
<name>A0ABP9UXU8_9BACT</name>
<dbReference type="PROSITE" id="PS51755">
    <property type="entry name" value="OMPR_PHOB"/>
    <property type="match status" value="1"/>
</dbReference>
<evidence type="ECO:0000259" key="9">
    <source>
        <dbReference type="PROSITE" id="PS51755"/>
    </source>
</evidence>
<keyword evidence="2" id="KW-0902">Two-component regulatory system</keyword>
<evidence type="ECO:0000256" key="2">
    <source>
        <dbReference type="ARBA" id="ARBA00023012"/>
    </source>
</evidence>
<dbReference type="Proteomes" id="UP001424741">
    <property type="component" value="Unassembled WGS sequence"/>
</dbReference>
<protein>
    <submittedName>
        <fullName evidence="10">Transcriptional activator protein CzcR</fullName>
    </submittedName>
</protein>
<dbReference type="Gene3D" id="3.40.50.2300">
    <property type="match status" value="1"/>
</dbReference>
<evidence type="ECO:0000313" key="11">
    <source>
        <dbReference type="Proteomes" id="UP001424741"/>
    </source>
</evidence>
<keyword evidence="4 7" id="KW-0238">DNA-binding</keyword>
<dbReference type="CDD" id="cd00383">
    <property type="entry name" value="trans_reg_C"/>
    <property type="match status" value="1"/>
</dbReference>
<dbReference type="Pfam" id="PF00486">
    <property type="entry name" value="Trans_reg_C"/>
    <property type="match status" value="1"/>
</dbReference>
<dbReference type="InterPro" id="IPR039420">
    <property type="entry name" value="WalR-like"/>
</dbReference>
<keyword evidence="3" id="KW-0805">Transcription regulation</keyword>
<keyword evidence="5" id="KW-0804">Transcription</keyword>
<feature type="domain" description="OmpR/PhoB-type" evidence="9">
    <location>
        <begin position="164"/>
        <end position="258"/>
    </location>
</feature>
<dbReference type="PANTHER" id="PTHR48111">
    <property type="entry name" value="REGULATOR OF RPOS"/>
    <property type="match status" value="1"/>
</dbReference>
<feature type="modified residue" description="4-aspartylphosphate" evidence="6">
    <location>
        <position position="88"/>
    </location>
</feature>
<dbReference type="SUPFAM" id="SSF52172">
    <property type="entry name" value="CheY-like"/>
    <property type="match status" value="1"/>
</dbReference>
<keyword evidence="11" id="KW-1185">Reference proteome</keyword>
<evidence type="ECO:0000256" key="3">
    <source>
        <dbReference type="ARBA" id="ARBA00023015"/>
    </source>
</evidence>